<dbReference type="InterPro" id="IPR004365">
    <property type="entry name" value="NA-bd_OB_tRNA"/>
</dbReference>
<keyword evidence="9" id="KW-0227">DNA damage</keyword>
<dbReference type="AlphaFoldDB" id="A0A5J5I9P8"/>
<gene>
    <name evidence="15" type="primary">dnaE</name>
    <name evidence="15" type="ORF">FW778_22410</name>
</gene>
<dbReference type="InterPro" id="IPR040982">
    <property type="entry name" value="DNA_pol3_finger"/>
</dbReference>
<dbReference type="Pfam" id="PF07733">
    <property type="entry name" value="DNA_pol3_alpha"/>
    <property type="match status" value="1"/>
</dbReference>
<evidence type="ECO:0000256" key="13">
    <source>
        <dbReference type="SAM" id="MobiDB-lite"/>
    </source>
</evidence>
<comment type="catalytic activity">
    <reaction evidence="12">
        <text>DNA(n) + a 2'-deoxyribonucleoside 5'-triphosphate = DNA(n+1) + diphosphate</text>
        <dbReference type="Rhea" id="RHEA:22508"/>
        <dbReference type="Rhea" id="RHEA-COMP:17339"/>
        <dbReference type="Rhea" id="RHEA-COMP:17340"/>
        <dbReference type="ChEBI" id="CHEBI:33019"/>
        <dbReference type="ChEBI" id="CHEBI:61560"/>
        <dbReference type="ChEBI" id="CHEBI:173112"/>
        <dbReference type="EC" id="2.7.7.7"/>
    </reaction>
</comment>
<dbReference type="CDD" id="cd07434">
    <property type="entry name" value="PHP_PolIIIA_DnaE2"/>
    <property type="match status" value="1"/>
</dbReference>
<dbReference type="NCBIfam" id="NF004225">
    <property type="entry name" value="PRK05672.1"/>
    <property type="match status" value="1"/>
</dbReference>
<dbReference type="EC" id="2.7.7.7" evidence="3"/>
<keyword evidence="7 15" id="KW-0548">Nucleotidyltransferase</keyword>
<dbReference type="GO" id="GO:0003676">
    <property type="term" value="F:nucleic acid binding"/>
    <property type="evidence" value="ECO:0007669"/>
    <property type="project" value="InterPro"/>
</dbReference>
<evidence type="ECO:0000256" key="12">
    <source>
        <dbReference type="ARBA" id="ARBA00049244"/>
    </source>
</evidence>
<evidence type="ECO:0000256" key="3">
    <source>
        <dbReference type="ARBA" id="ARBA00012417"/>
    </source>
</evidence>
<dbReference type="InterPro" id="IPR029460">
    <property type="entry name" value="DNAPol_HHH"/>
</dbReference>
<dbReference type="Pfam" id="PF02811">
    <property type="entry name" value="PHP"/>
    <property type="match status" value="1"/>
</dbReference>
<dbReference type="PANTHER" id="PTHR32294:SF4">
    <property type="entry name" value="ERROR-PRONE DNA POLYMERASE"/>
    <property type="match status" value="1"/>
</dbReference>
<evidence type="ECO:0000256" key="11">
    <source>
        <dbReference type="ARBA" id="ARBA00023204"/>
    </source>
</evidence>
<keyword evidence="6 15" id="KW-0808">Transferase</keyword>
<evidence type="ECO:0000256" key="9">
    <source>
        <dbReference type="ARBA" id="ARBA00022763"/>
    </source>
</evidence>
<evidence type="ECO:0000259" key="14">
    <source>
        <dbReference type="SMART" id="SM00481"/>
    </source>
</evidence>
<dbReference type="GO" id="GO:0006281">
    <property type="term" value="P:DNA repair"/>
    <property type="evidence" value="ECO:0007669"/>
    <property type="project" value="UniProtKB-KW"/>
</dbReference>
<dbReference type="InterPro" id="IPR016195">
    <property type="entry name" value="Pol/histidinol_Pase-like"/>
</dbReference>
<dbReference type="CDD" id="cd04485">
    <property type="entry name" value="DnaE_OBF"/>
    <property type="match status" value="1"/>
</dbReference>
<dbReference type="GO" id="GO:0006260">
    <property type="term" value="P:DNA replication"/>
    <property type="evidence" value="ECO:0007669"/>
    <property type="project" value="UniProtKB-KW"/>
</dbReference>
<evidence type="ECO:0000256" key="5">
    <source>
        <dbReference type="ARBA" id="ARBA00022490"/>
    </source>
</evidence>
<dbReference type="HAMAP" id="MF_01902">
    <property type="entry name" value="DNApol_error_prone"/>
    <property type="match status" value="1"/>
</dbReference>
<evidence type="ECO:0000256" key="4">
    <source>
        <dbReference type="ARBA" id="ARBA00017273"/>
    </source>
</evidence>
<dbReference type="Pfam" id="PF17657">
    <property type="entry name" value="DNA_pol3_finger"/>
    <property type="match status" value="1"/>
</dbReference>
<dbReference type="GO" id="GO:0003887">
    <property type="term" value="F:DNA-directed DNA polymerase activity"/>
    <property type="evidence" value="ECO:0007669"/>
    <property type="project" value="UniProtKB-KW"/>
</dbReference>
<dbReference type="Gene3D" id="3.20.20.140">
    <property type="entry name" value="Metal-dependent hydrolases"/>
    <property type="match status" value="1"/>
</dbReference>
<name>A0A5J5I9P8_9BACT</name>
<reference evidence="15 16" key="1">
    <citation type="submission" date="2019-09" db="EMBL/GenBank/DDBJ databases">
        <title>Draft genome sequence of Ginsengibacter sp. BR5-29.</title>
        <authorList>
            <person name="Im W.-T."/>
        </authorList>
    </citation>
    <scope>NUCLEOTIDE SEQUENCE [LARGE SCALE GENOMIC DNA]</scope>
    <source>
        <strain evidence="15 16">BR5-29</strain>
    </source>
</reference>
<dbReference type="NCBIfam" id="TIGR00594">
    <property type="entry name" value="polc"/>
    <property type="match status" value="1"/>
</dbReference>
<dbReference type="InterPro" id="IPR004805">
    <property type="entry name" value="DnaE2/DnaE/PolC"/>
</dbReference>
<comment type="caution">
    <text evidence="15">The sequence shown here is derived from an EMBL/GenBank/DDBJ whole genome shotgun (WGS) entry which is preliminary data.</text>
</comment>
<evidence type="ECO:0000256" key="1">
    <source>
        <dbReference type="ARBA" id="ARBA00004496"/>
    </source>
</evidence>
<dbReference type="InterPro" id="IPR003141">
    <property type="entry name" value="Pol/His_phosphatase_N"/>
</dbReference>
<keyword evidence="16" id="KW-1185">Reference proteome</keyword>
<evidence type="ECO:0000256" key="6">
    <source>
        <dbReference type="ARBA" id="ARBA00022679"/>
    </source>
</evidence>
<dbReference type="SUPFAM" id="SSF89550">
    <property type="entry name" value="PHP domain-like"/>
    <property type="match status" value="1"/>
</dbReference>
<evidence type="ECO:0000256" key="8">
    <source>
        <dbReference type="ARBA" id="ARBA00022705"/>
    </source>
</evidence>
<comment type="similarity">
    <text evidence="2">Belongs to the DNA polymerase type-C family. DnaE2 subfamily.</text>
</comment>
<dbReference type="EMBL" id="VYQF01000015">
    <property type="protein sequence ID" value="KAA9034436.1"/>
    <property type="molecule type" value="Genomic_DNA"/>
</dbReference>
<keyword evidence="8" id="KW-0235">DNA replication</keyword>
<keyword evidence="5" id="KW-0963">Cytoplasm</keyword>
<dbReference type="GO" id="GO:0005737">
    <property type="term" value="C:cytoplasm"/>
    <property type="evidence" value="ECO:0007669"/>
    <property type="project" value="UniProtKB-SubCell"/>
</dbReference>
<proteinExistence type="inferred from homology"/>
<evidence type="ECO:0000256" key="10">
    <source>
        <dbReference type="ARBA" id="ARBA00022932"/>
    </source>
</evidence>
<dbReference type="PANTHER" id="PTHR32294">
    <property type="entry name" value="DNA POLYMERASE III SUBUNIT ALPHA"/>
    <property type="match status" value="1"/>
</dbReference>
<comment type="subcellular location">
    <subcellularLocation>
        <location evidence="1">Cytoplasm</location>
    </subcellularLocation>
</comment>
<dbReference type="InterPro" id="IPR023073">
    <property type="entry name" value="DnaE2"/>
</dbReference>
<keyword evidence="10" id="KW-0239">DNA-directed DNA polymerase</keyword>
<evidence type="ECO:0000313" key="16">
    <source>
        <dbReference type="Proteomes" id="UP000326903"/>
    </source>
</evidence>
<feature type="domain" description="Polymerase/histidinol phosphatase N-terminal" evidence="14">
    <location>
        <begin position="4"/>
        <end position="71"/>
    </location>
</feature>
<evidence type="ECO:0000256" key="7">
    <source>
        <dbReference type="ARBA" id="ARBA00022695"/>
    </source>
</evidence>
<accession>A0A5J5I9P8</accession>
<dbReference type="SMART" id="SM00481">
    <property type="entry name" value="POLIIIAc"/>
    <property type="match status" value="1"/>
</dbReference>
<keyword evidence="11" id="KW-0234">DNA repair</keyword>
<dbReference type="RefSeq" id="WP_150417140.1">
    <property type="nucleotide sequence ID" value="NZ_VYQF01000015.1"/>
</dbReference>
<feature type="region of interest" description="Disordered" evidence="13">
    <location>
        <begin position="1054"/>
        <end position="1074"/>
    </location>
</feature>
<dbReference type="GO" id="GO:0008408">
    <property type="term" value="F:3'-5' exonuclease activity"/>
    <property type="evidence" value="ECO:0007669"/>
    <property type="project" value="InterPro"/>
</dbReference>
<dbReference type="Pfam" id="PF01336">
    <property type="entry name" value="tRNA_anti-codon"/>
    <property type="match status" value="1"/>
</dbReference>
<evidence type="ECO:0000313" key="15">
    <source>
        <dbReference type="EMBL" id="KAA9034436.1"/>
    </source>
</evidence>
<dbReference type="Proteomes" id="UP000326903">
    <property type="component" value="Unassembled WGS sequence"/>
</dbReference>
<dbReference type="Pfam" id="PF14579">
    <property type="entry name" value="HHH_6"/>
    <property type="match status" value="1"/>
</dbReference>
<dbReference type="Gene3D" id="1.10.150.870">
    <property type="match status" value="1"/>
</dbReference>
<dbReference type="InterPro" id="IPR004013">
    <property type="entry name" value="PHP_dom"/>
</dbReference>
<sequence>MSYTELQVTTNFSFLRGASHPEEFAEQAAALGYTEIAITDRNSFAGVVRAHAAARKSGIRIIIGCRLDLLDGISLLAYPANAKAYSQMCNLLTMGNRRAEKGECHLYKADVYQYAGDIKFIVLPPGGLNERFEFDASFAIALQEYRNAFGSDLYLGASRRYQGDDSKYLYRLAQLSSQIHIPLVATNDVHYHHPARRQLQDIVTCVREKCTIYNAGFRLHQNAEKYLKPPEEMLRLFRQYPEAIEHTQEIASACKFSLDELKYEYPEEITTEGRTPQEELTFLAWQGAKERYGELVPAKTIAAIKHELHFIEQMNYAAYFLTVYDIVRYARQQKILCQGRGSAANSTVCYCLGITSVDPAKFDLLFERFISSARNEPPDIDVDFEHERREEVIQYIYQKYGRERAAIIATVTQQHQKGAIRDVGKAMGLSVDTINRLSGSIWEFTDEWFEGNRLTEQGLNPADQHLRKVLQLTKEFMGFPRQLGQHTGGFVITRGKLSDLVPIMNARMEDRTCIEWNKDDIDALGFMKIDVLALGMLTCIRKAFDKAKEHYGLDLTLANILQDDPKVYEMICHADTIGVFQIESRAQQSMLPRLKPICFYDLVIEVAIVRPGPIQGDMVHPYLRRRNKEEPVEYPSKELEDILGRTLGVPLFQEQAMKIAIVAAGFTPTEADELRRSMATFKANGLVSKFREKLTNGMIKNGYSQEYALRVFKQLEGFGSYGFPESHAASFALLVYVSSWIKCYYPDVFACALLNSMPMGFYQPAQIIIDARKHGVEVKPVDINYSMWDNTLEEKSGKYCALRLGFRQVKGLRQEDMELLINNRKKPYSTINELRNILLPEAALQKLADADAFRSVGLDRRESLWEVSTKDRPVEMFSGQQSADAKYERITIPVMSTSEHVVHDYAATSLSLKAHPVSFIREKLEQLHIISASQLPKLKDGAFVKVAGLVLVRQRPGTAGGICFMTIEDETGVANLVIFESLFETFRKEILLSRLIMAEGKLQIEGEVIHVIVKRCYNISKLLRHLTEAHKEDLPVLTLSRADEKSIPAYLQNKRSQAGPGEEEKIFPQARNFK</sequence>
<dbReference type="InterPro" id="IPR011708">
    <property type="entry name" value="DNA_pol3_alpha_NTPase_dom"/>
</dbReference>
<organism evidence="15 16">
    <name type="scientific">Ginsengibacter hankyongi</name>
    <dbReference type="NCBI Taxonomy" id="2607284"/>
    <lineage>
        <taxon>Bacteria</taxon>
        <taxon>Pseudomonadati</taxon>
        <taxon>Bacteroidota</taxon>
        <taxon>Chitinophagia</taxon>
        <taxon>Chitinophagales</taxon>
        <taxon>Chitinophagaceae</taxon>
        <taxon>Ginsengibacter</taxon>
    </lineage>
</organism>
<protein>
    <recommendedName>
        <fullName evidence="4">Error-prone DNA polymerase</fullName>
        <ecNumber evidence="3">2.7.7.7</ecNumber>
    </recommendedName>
</protein>
<evidence type="ECO:0000256" key="2">
    <source>
        <dbReference type="ARBA" id="ARBA00007391"/>
    </source>
</evidence>